<keyword evidence="1" id="KW-1133">Transmembrane helix</keyword>
<sequence length="105" mass="11859">MQNRTFHIFLFLCIAAIGGYATIAQVILIREFLNVFYGNELCLGIVFGAWFLGIATGAFAGAKAEHAFRHAFTVFIITLFVLCLVLPVQVFFYTRRAGLFECRNR</sequence>
<dbReference type="Proteomes" id="UP000189681">
    <property type="component" value="Unassembled WGS sequence"/>
</dbReference>
<keyword evidence="1" id="KW-0472">Membrane</keyword>
<dbReference type="AlphaFoldDB" id="A0A1V4ATE9"/>
<feature type="transmembrane region" description="Helical" evidence="1">
    <location>
        <begin position="41"/>
        <end position="60"/>
    </location>
</feature>
<feature type="transmembrane region" description="Helical" evidence="1">
    <location>
        <begin position="72"/>
        <end position="93"/>
    </location>
</feature>
<dbReference type="STRING" id="1004156.AYP45_09045"/>
<comment type="caution">
    <text evidence="2">The sequence shown here is derived from an EMBL/GenBank/DDBJ whole genome shotgun (WGS) entry which is preliminary data.</text>
</comment>
<proteinExistence type="predicted"/>
<gene>
    <name evidence="2" type="ORF">AYP45_09045</name>
</gene>
<name>A0A1V4ATE9_9BACT</name>
<dbReference type="EMBL" id="AYTS01000082">
    <property type="protein sequence ID" value="OOP56418.1"/>
    <property type="molecule type" value="Genomic_DNA"/>
</dbReference>
<evidence type="ECO:0000313" key="2">
    <source>
        <dbReference type="EMBL" id="OOP56418.1"/>
    </source>
</evidence>
<organism evidence="2 3">
    <name type="scientific">Candidatus Brocadia carolinensis</name>
    <dbReference type="NCBI Taxonomy" id="1004156"/>
    <lineage>
        <taxon>Bacteria</taxon>
        <taxon>Pseudomonadati</taxon>
        <taxon>Planctomycetota</taxon>
        <taxon>Candidatus Brocadiia</taxon>
        <taxon>Candidatus Brocadiales</taxon>
        <taxon>Candidatus Brocadiaceae</taxon>
        <taxon>Candidatus Brocadia</taxon>
    </lineage>
</organism>
<accession>A0A1V4ATE9</accession>
<keyword evidence="1" id="KW-0812">Transmembrane</keyword>
<reference evidence="2 3" key="1">
    <citation type="journal article" date="2017" name="Water Res.">
        <title>Discovery and metagenomic analysis of an anammox bacterial enrichment related to Candidatus "Brocadia caroliniensis" in a full-scale glycerol-fed nitritation-denitritation separate centrate treatment process.</title>
        <authorList>
            <person name="Park H."/>
            <person name="Brotto A.C."/>
            <person name="van Loosdrecht M.C."/>
            <person name="Chandran K."/>
        </authorList>
    </citation>
    <scope>NUCLEOTIDE SEQUENCE [LARGE SCALE GENOMIC DNA]</scope>
    <source>
        <strain evidence="2">26THWARD</strain>
    </source>
</reference>
<feature type="transmembrane region" description="Helical" evidence="1">
    <location>
        <begin position="6"/>
        <end position="29"/>
    </location>
</feature>
<protein>
    <submittedName>
        <fullName evidence="2">Uncharacterized protein</fullName>
    </submittedName>
</protein>
<evidence type="ECO:0000313" key="3">
    <source>
        <dbReference type="Proteomes" id="UP000189681"/>
    </source>
</evidence>
<evidence type="ECO:0000256" key="1">
    <source>
        <dbReference type="SAM" id="Phobius"/>
    </source>
</evidence>